<protein>
    <submittedName>
        <fullName evidence="6">Sugar ABC transporter substrate-binding protein</fullName>
    </submittedName>
</protein>
<dbReference type="PANTHER" id="PTHR46847">
    <property type="entry name" value="D-ALLOSE-BINDING PERIPLASMIC PROTEIN-RELATED"/>
    <property type="match status" value="1"/>
</dbReference>
<dbReference type="Proteomes" id="UP000256709">
    <property type="component" value="Unassembled WGS sequence"/>
</dbReference>
<dbReference type="GO" id="GO:0030246">
    <property type="term" value="F:carbohydrate binding"/>
    <property type="evidence" value="ECO:0007669"/>
    <property type="project" value="UniProtKB-ARBA"/>
</dbReference>
<evidence type="ECO:0000313" key="6">
    <source>
        <dbReference type="EMBL" id="RFA16794.1"/>
    </source>
</evidence>
<dbReference type="InterPro" id="IPR028082">
    <property type="entry name" value="Peripla_BP_I"/>
</dbReference>
<feature type="domain" description="Periplasmic binding protein" evidence="5">
    <location>
        <begin position="44"/>
        <end position="296"/>
    </location>
</feature>
<comment type="caution">
    <text evidence="6">The sequence shown here is derived from an EMBL/GenBank/DDBJ whole genome shotgun (WGS) entry which is preliminary data.</text>
</comment>
<dbReference type="Pfam" id="PF13407">
    <property type="entry name" value="Peripla_BP_4"/>
    <property type="match status" value="1"/>
</dbReference>
<organism evidence="6 7">
    <name type="scientific">Subtercola boreus</name>
    <dbReference type="NCBI Taxonomy" id="120213"/>
    <lineage>
        <taxon>Bacteria</taxon>
        <taxon>Bacillati</taxon>
        <taxon>Actinomycetota</taxon>
        <taxon>Actinomycetes</taxon>
        <taxon>Micrococcales</taxon>
        <taxon>Microbacteriaceae</taxon>
        <taxon>Subtercola</taxon>
    </lineage>
</organism>
<dbReference type="InterPro" id="IPR025997">
    <property type="entry name" value="SBP_2_dom"/>
</dbReference>
<accession>A0A3E0W344</accession>
<dbReference type="SUPFAM" id="SSF53822">
    <property type="entry name" value="Periplasmic binding protein-like I"/>
    <property type="match status" value="1"/>
</dbReference>
<dbReference type="Gene3D" id="3.40.50.2300">
    <property type="match status" value="2"/>
</dbReference>
<comment type="subcellular location">
    <subcellularLocation>
        <location evidence="1">Cell envelope</location>
    </subcellularLocation>
</comment>
<evidence type="ECO:0000259" key="5">
    <source>
        <dbReference type="Pfam" id="PF13407"/>
    </source>
</evidence>
<gene>
    <name evidence="6" type="ORF">B7R21_01390</name>
</gene>
<dbReference type="AlphaFoldDB" id="A0A3E0W344"/>
<keyword evidence="3 4" id="KW-0732">Signal</keyword>
<evidence type="ECO:0000256" key="1">
    <source>
        <dbReference type="ARBA" id="ARBA00004196"/>
    </source>
</evidence>
<evidence type="ECO:0000256" key="3">
    <source>
        <dbReference type="ARBA" id="ARBA00022729"/>
    </source>
</evidence>
<dbReference type="PANTHER" id="PTHR46847:SF1">
    <property type="entry name" value="D-ALLOSE-BINDING PERIPLASMIC PROTEIN-RELATED"/>
    <property type="match status" value="1"/>
</dbReference>
<evidence type="ECO:0000256" key="2">
    <source>
        <dbReference type="ARBA" id="ARBA00007639"/>
    </source>
</evidence>
<dbReference type="PROSITE" id="PS51257">
    <property type="entry name" value="PROKAR_LIPOPROTEIN"/>
    <property type="match status" value="1"/>
</dbReference>
<feature type="signal peptide" evidence="4">
    <location>
        <begin position="1"/>
        <end position="29"/>
    </location>
</feature>
<evidence type="ECO:0000313" key="7">
    <source>
        <dbReference type="Proteomes" id="UP000256709"/>
    </source>
</evidence>
<sequence length="328" mass="33100">MKKPWRFASLIPVVLVLSACAVTTTPGGAAGTGAAAGTDGKITIGFSQATQQSPFYVELGNGVKAEAEAEGADLVYVDANGDVTKQNNDIQDLITKNVSVLLVNPVDPQGIAPSIAAAKAAGIKVITVDRSAQGALAHVGRDNVAMGKLVGDAVSKALGAAGGKIVEIQGDAGGTVAMDRSKGFHDAFTGNSAVTIVAGPYAEYIRANAVTAMQDLLQANPDVKAVYAHNDDMALGALQVLKENGRTDVLVSGVDGLMEAVTAISTGSEYVATALNDPISLGATAAKTAISAAKGDSVDAEIDAGTELITKDNAAGYIGTTLFAEAKK</sequence>
<dbReference type="EMBL" id="NBXA01000002">
    <property type="protein sequence ID" value="RFA16794.1"/>
    <property type="molecule type" value="Genomic_DNA"/>
</dbReference>
<proteinExistence type="inferred from homology"/>
<dbReference type="GO" id="GO:0030313">
    <property type="term" value="C:cell envelope"/>
    <property type="evidence" value="ECO:0007669"/>
    <property type="project" value="UniProtKB-SubCell"/>
</dbReference>
<dbReference type="OrthoDB" id="9813037at2"/>
<reference evidence="6 7" key="1">
    <citation type="submission" date="2017-04" db="EMBL/GenBank/DDBJ databases">
        <title>Comparative genome analysis of Subtercola boreus.</title>
        <authorList>
            <person name="Cho Y.-J."/>
            <person name="Cho A."/>
            <person name="Kim O.-S."/>
            <person name="Lee J.-I."/>
        </authorList>
    </citation>
    <scope>NUCLEOTIDE SEQUENCE [LARGE SCALE GENOMIC DNA]</scope>
    <source>
        <strain evidence="6 7">P27444</strain>
    </source>
</reference>
<feature type="chain" id="PRO_5017534264" evidence="4">
    <location>
        <begin position="30"/>
        <end position="328"/>
    </location>
</feature>
<comment type="similarity">
    <text evidence="2">Belongs to the bacterial solute-binding protein 2 family.</text>
</comment>
<evidence type="ECO:0000256" key="4">
    <source>
        <dbReference type="SAM" id="SignalP"/>
    </source>
</evidence>
<name>A0A3E0W344_9MICO</name>